<keyword evidence="1" id="KW-1133">Transmembrane helix</keyword>
<accession>A0A7C8PDJ7</accession>
<dbReference type="AlphaFoldDB" id="A0A7C8PDJ7"/>
<proteinExistence type="predicted"/>
<sequence>MSDANPIAMISFPRLNDNYHFRDLVLTPVATPPARIRIHFKYNVNLPKRFILNATWMQYEVTIDGDKGQLGNILKRYKPVMRFLLREATINIAHRQGTPTDIKTAITEAEDTNTFHLQNSHQTNNIRHIEVTLRAKRWIKSYAILPATAVFLLGAILIKKDYLAIKIASAVISFFGISLVALLAYWGLN</sequence>
<evidence type="ECO:0000256" key="1">
    <source>
        <dbReference type="SAM" id="Phobius"/>
    </source>
</evidence>
<name>A0A7C8PDJ7_ORBOL</name>
<dbReference type="EMBL" id="JAABOE010000068">
    <property type="protein sequence ID" value="KAF3171756.1"/>
    <property type="molecule type" value="Genomic_DNA"/>
</dbReference>
<comment type="caution">
    <text evidence="2">The sequence shown here is derived from an EMBL/GenBank/DDBJ whole genome shotgun (WGS) entry which is preliminary data.</text>
</comment>
<feature type="transmembrane region" description="Helical" evidence="1">
    <location>
        <begin position="142"/>
        <end position="158"/>
    </location>
</feature>
<evidence type="ECO:0000313" key="2">
    <source>
        <dbReference type="EMBL" id="KAF3171756.1"/>
    </source>
</evidence>
<gene>
    <name evidence="2" type="ORF">TWF788_009660</name>
</gene>
<keyword evidence="1" id="KW-0812">Transmembrane</keyword>
<keyword evidence="1" id="KW-0472">Membrane</keyword>
<feature type="transmembrane region" description="Helical" evidence="1">
    <location>
        <begin position="164"/>
        <end position="188"/>
    </location>
</feature>
<evidence type="ECO:0000313" key="3">
    <source>
        <dbReference type="Proteomes" id="UP000479691"/>
    </source>
</evidence>
<reference evidence="2 3" key="1">
    <citation type="submission" date="2019-06" db="EMBL/GenBank/DDBJ databases">
        <authorList>
            <person name="Palmer J.M."/>
        </authorList>
    </citation>
    <scope>NUCLEOTIDE SEQUENCE [LARGE SCALE GENOMIC DNA]</scope>
    <source>
        <strain evidence="2 3">TWF788</strain>
    </source>
</reference>
<dbReference type="Proteomes" id="UP000479691">
    <property type="component" value="Unassembled WGS sequence"/>
</dbReference>
<organism evidence="2 3">
    <name type="scientific">Orbilia oligospora</name>
    <name type="common">Nematode-trapping fungus</name>
    <name type="synonym">Arthrobotrys oligospora</name>
    <dbReference type="NCBI Taxonomy" id="2813651"/>
    <lineage>
        <taxon>Eukaryota</taxon>
        <taxon>Fungi</taxon>
        <taxon>Dikarya</taxon>
        <taxon>Ascomycota</taxon>
        <taxon>Pezizomycotina</taxon>
        <taxon>Orbiliomycetes</taxon>
        <taxon>Orbiliales</taxon>
        <taxon>Orbiliaceae</taxon>
        <taxon>Orbilia</taxon>
    </lineage>
</organism>
<protein>
    <submittedName>
        <fullName evidence="2">Uncharacterized protein</fullName>
    </submittedName>
</protein>